<comment type="caution">
    <text evidence="1">The sequence shown here is derived from an EMBL/GenBank/DDBJ whole genome shotgun (WGS) entry which is preliminary data.</text>
</comment>
<proteinExistence type="predicted"/>
<sequence length="285" mass="31668">MIVSFGFGFCGFSSLKILPGVREAGMGNVGVACATGPEGMVWNPAASSGIRSFAASASYTKWFLDTNQQSVFVVRNLGFMHLGFGVASFDAGKFDYRTEVPAEEPLGEFEPREFSFHLNFSRSFGDITDIGISGRYYYSKIMDRQAHAPGVDLGMRLLPMNRLILGASVVDFGKNLYYYEESFRLPTRGRLGAAYQYCLGNKVRLNLAGQSSFFFYTRTLNLRAGTEFTWARVASLRAGYEWLSDRSRLSLGLGFLLSQFHFDYSFTPMNDNLGAAHRISVGLCL</sequence>
<dbReference type="AlphaFoldDB" id="A0A235BUF5"/>
<accession>A0A235BUF5</accession>
<organism evidence="1 2">
    <name type="scientific">candidate division WOR-3 bacterium JGI_Cruoil_03_51_56</name>
    <dbReference type="NCBI Taxonomy" id="1973747"/>
    <lineage>
        <taxon>Bacteria</taxon>
        <taxon>Bacteria division WOR-3</taxon>
    </lineage>
</organism>
<reference evidence="1 2" key="1">
    <citation type="submission" date="2017-07" db="EMBL/GenBank/DDBJ databases">
        <title>Recovery of genomes from metagenomes via a dereplication, aggregation, and scoring strategy.</title>
        <authorList>
            <person name="Sieber C.M."/>
            <person name="Probst A.J."/>
            <person name="Sharrar A."/>
            <person name="Thomas B.C."/>
            <person name="Hess M."/>
            <person name="Tringe S.G."/>
            <person name="Banfield J.F."/>
        </authorList>
    </citation>
    <scope>NUCLEOTIDE SEQUENCE [LARGE SCALE GENOMIC DNA]</scope>
    <source>
        <strain evidence="1">JGI_Cruoil_03_51_56</strain>
    </source>
</reference>
<evidence type="ECO:0008006" key="3">
    <source>
        <dbReference type="Google" id="ProtNLM"/>
    </source>
</evidence>
<gene>
    <name evidence="1" type="ORF">CH330_04515</name>
</gene>
<dbReference type="EMBL" id="NOZP01000081">
    <property type="protein sequence ID" value="OYD15856.1"/>
    <property type="molecule type" value="Genomic_DNA"/>
</dbReference>
<protein>
    <recommendedName>
        <fullName evidence="3">PorV/PorQ family protein</fullName>
    </recommendedName>
</protein>
<dbReference type="SUPFAM" id="SSF56935">
    <property type="entry name" value="Porins"/>
    <property type="match status" value="1"/>
</dbReference>
<dbReference type="NCBIfam" id="NF033709">
    <property type="entry name" value="PorV_fam"/>
    <property type="match status" value="1"/>
</dbReference>
<dbReference type="Gene3D" id="2.40.160.60">
    <property type="entry name" value="Outer membrane protein transport protein (OMPP1/FadL/TodX)"/>
    <property type="match status" value="1"/>
</dbReference>
<dbReference type="Proteomes" id="UP000215559">
    <property type="component" value="Unassembled WGS sequence"/>
</dbReference>
<name>A0A235BUF5_UNCW3</name>
<evidence type="ECO:0000313" key="2">
    <source>
        <dbReference type="Proteomes" id="UP000215559"/>
    </source>
</evidence>
<evidence type="ECO:0000313" key="1">
    <source>
        <dbReference type="EMBL" id="OYD15856.1"/>
    </source>
</evidence>